<name>A0ACB7W749_DIOAL</name>
<organism evidence="1 2">
    <name type="scientific">Dioscorea alata</name>
    <name type="common">Purple yam</name>
    <dbReference type="NCBI Taxonomy" id="55571"/>
    <lineage>
        <taxon>Eukaryota</taxon>
        <taxon>Viridiplantae</taxon>
        <taxon>Streptophyta</taxon>
        <taxon>Embryophyta</taxon>
        <taxon>Tracheophyta</taxon>
        <taxon>Spermatophyta</taxon>
        <taxon>Magnoliopsida</taxon>
        <taxon>Liliopsida</taxon>
        <taxon>Dioscoreales</taxon>
        <taxon>Dioscoreaceae</taxon>
        <taxon>Dioscorea</taxon>
    </lineage>
</organism>
<gene>
    <name evidence="1" type="ORF">IHE45_05G172900</name>
</gene>
<protein>
    <submittedName>
        <fullName evidence="1">NAC domain-containing protein</fullName>
    </submittedName>
</protein>
<proteinExistence type="predicted"/>
<comment type="caution">
    <text evidence="1">The sequence shown here is derived from an EMBL/GenBank/DDBJ whole genome shotgun (WGS) entry which is preliminary data.</text>
</comment>
<keyword evidence="2" id="KW-1185">Reference proteome</keyword>
<dbReference type="EMBL" id="CM037015">
    <property type="protein sequence ID" value="KAH7683278.1"/>
    <property type="molecule type" value="Genomic_DNA"/>
</dbReference>
<evidence type="ECO:0000313" key="1">
    <source>
        <dbReference type="EMBL" id="KAH7683278.1"/>
    </source>
</evidence>
<reference evidence="2" key="1">
    <citation type="journal article" date="2022" name="Nat. Commun.">
        <title>Chromosome evolution and the genetic basis of agronomically important traits in greater yam.</title>
        <authorList>
            <person name="Bredeson J.V."/>
            <person name="Lyons J.B."/>
            <person name="Oniyinde I.O."/>
            <person name="Okereke N.R."/>
            <person name="Kolade O."/>
            <person name="Nnabue I."/>
            <person name="Nwadili C.O."/>
            <person name="Hribova E."/>
            <person name="Parker M."/>
            <person name="Nwogha J."/>
            <person name="Shu S."/>
            <person name="Carlson J."/>
            <person name="Kariba R."/>
            <person name="Muthemba S."/>
            <person name="Knop K."/>
            <person name="Barton G.J."/>
            <person name="Sherwood A.V."/>
            <person name="Lopez-Montes A."/>
            <person name="Asiedu R."/>
            <person name="Jamnadass R."/>
            <person name="Muchugi A."/>
            <person name="Goodstein D."/>
            <person name="Egesi C.N."/>
            <person name="Featherston J."/>
            <person name="Asfaw A."/>
            <person name="Simpson G.G."/>
            <person name="Dolezel J."/>
            <person name="Hendre P.S."/>
            <person name="Van Deynze A."/>
            <person name="Kumar P.L."/>
            <person name="Obidiegwu J.E."/>
            <person name="Bhattacharjee R."/>
            <person name="Rokhsar D.S."/>
        </authorList>
    </citation>
    <scope>NUCLEOTIDE SEQUENCE [LARGE SCALE GENOMIC DNA]</scope>
    <source>
        <strain evidence="2">cv. TDa95/00328</strain>
    </source>
</reference>
<evidence type="ECO:0000313" key="2">
    <source>
        <dbReference type="Proteomes" id="UP000827976"/>
    </source>
</evidence>
<accession>A0ACB7W749</accession>
<sequence length="194" mass="22118">MDKPGFFRNGVMVKLPPGFRFHPTDEELVMQYLRRKVYSCPLPASIIPEIDLGKHDPWELPGASEQEQYYFNLRESKYPSGSRHNRAASSGYWKATGRDKQISVGKGGQVVGMKKVLVFYQGKPPRGCRTDWIMHEYRLAGAVITGDRNPIIVSMQIHFLFTLNEIKELNAYMKHWCIGLCRRAVETGCCAAFS</sequence>
<dbReference type="Proteomes" id="UP000827976">
    <property type="component" value="Chromosome 5"/>
</dbReference>